<keyword evidence="4" id="KW-0934">Plastid</keyword>
<feature type="domain" description="Ycf2 N-terminal" evidence="7">
    <location>
        <begin position="2"/>
        <end position="81"/>
    </location>
</feature>
<dbReference type="GO" id="GO:0005524">
    <property type="term" value="F:ATP binding"/>
    <property type="evidence" value="ECO:0007669"/>
    <property type="project" value="UniProtKB-KW"/>
</dbReference>
<name>A0A830DBF3_9LAMI</name>
<evidence type="ECO:0000256" key="4">
    <source>
        <dbReference type="ARBA" id="ARBA00022640"/>
    </source>
</evidence>
<sequence length="170" mass="19480">MEGTEIESDLFPKCLSGYSSMSRLFTEREKQMINHLLPEEIEEFLGNPTRSVRSFFSDRWSELHLGSNPTERSTRDQKLLKPIVLLQSQLARPKCHRTRGASSSGSLILSNSLLHYDAADQFQPFLQNQVLTPDKKYLETLKLADQVAQKSLYLARVTYPPKSHSVNHLF</sequence>
<reference evidence="8" key="1">
    <citation type="submission" date="2020-07" db="EMBL/GenBank/DDBJ databases">
        <title>Ethylene signaling mediates host invasion by parasitic plants.</title>
        <authorList>
            <person name="Yoshida S."/>
        </authorList>
    </citation>
    <scope>NUCLEOTIDE SEQUENCE</scope>
    <source>
        <strain evidence="8">Okayama</strain>
    </source>
</reference>
<proteinExistence type="inferred from homology"/>
<organism evidence="8 9">
    <name type="scientific">Phtheirospermum japonicum</name>
    <dbReference type="NCBI Taxonomy" id="374723"/>
    <lineage>
        <taxon>Eukaryota</taxon>
        <taxon>Viridiplantae</taxon>
        <taxon>Streptophyta</taxon>
        <taxon>Embryophyta</taxon>
        <taxon>Tracheophyta</taxon>
        <taxon>Spermatophyta</taxon>
        <taxon>Magnoliopsida</taxon>
        <taxon>eudicotyledons</taxon>
        <taxon>Gunneridae</taxon>
        <taxon>Pentapetalae</taxon>
        <taxon>asterids</taxon>
        <taxon>lamiids</taxon>
        <taxon>Lamiales</taxon>
        <taxon>Orobanchaceae</taxon>
        <taxon>Orobanchaceae incertae sedis</taxon>
        <taxon>Phtheirospermum</taxon>
    </lineage>
</organism>
<protein>
    <submittedName>
        <fullName evidence="8">Protein ycf2</fullName>
    </submittedName>
</protein>
<comment type="subcellular location">
    <subcellularLocation>
        <location evidence="2">Plastid</location>
    </subcellularLocation>
</comment>
<keyword evidence="9" id="KW-1185">Reference proteome</keyword>
<evidence type="ECO:0000256" key="6">
    <source>
        <dbReference type="ARBA" id="ARBA00022840"/>
    </source>
</evidence>
<gene>
    <name evidence="8" type="ORF">PHJA_002993000</name>
</gene>
<evidence type="ECO:0000313" key="9">
    <source>
        <dbReference type="Proteomes" id="UP000653305"/>
    </source>
</evidence>
<dbReference type="OrthoDB" id="1852053at2759"/>
<dbReference type="AlphaFoldDB" id="A0A830DBF3"/>
<comment type="caution">
    <text evidence="8">The sequence shown here is derived from an EMBL/GenBank/DDBJ whole genome shotgun (WGS) entry which is preliminary data.</text>
</comment>
<evidence type="ECO:0000256" key="5">
    <source>
        <dbReference type="ARBA" id="ARBA00022741"/>
    </source>
</evidence>
<evidence type="ECO:0000259" key="7">
    <source>
        <dbReference type="Pfam" id="PF05695"/>
    </source>
</evidence>
<keyword evidence="5" id="KW-0547">Nucleotide-binding</keyword>
<evidence type="ECO:0000256" key="1">
    <source>
        <dbReference type="ARBA" id="ARBA00002329"/>
    </source>
</evidence>
<comment type="similarity">
    <text evidence="3">Belongs to the Ycf2 family.</text>
</comment>
<dbReference type="EMBL" id="BMAC01006327">
    <property type="protein sequence ID" value="GFQ08490.1"/>
    <property type="molecule type" value="Genomic_DNA"/>
</dbReference>
<evidence type="ECO:0000256" key="3">
    <source>
        <dbReference type="ARBA" id="ARBA00009361"/>
    </source>
</evidence>
<dbReference type="PANTHER" id="PTHR33078:SF89">
    <property type="entry name" value="PROTEIN YCF2"/>
    <property type="match status" value="1"/>
</dbReference>
<dbReference type="GO" id="GO:0009536">
    <property type="term" value="C:plastid"/>
    <property type="evidence" value="ECO:0007669"/>
    <property type="project" value="UniProtKB-SubCell"/>
</dbReference>
<dbReference type="Proteomes" id="UP000653305">
    <property type="component" value="Unassembled WGS sequence"/>
</dbReference>
<accession>A0A830DBF3</accession>
<comment type="function">
    <text evidence="1">Probable ATPase of unknown function. Its presence in a non-photosynthetic plant (Epifagus virginiana) and experiments in tobacco indicate that it has an essential function which is probably not related to photosynthesis.</text>
</comment>
<dbReference type="InterPro" id="IPR056777">
    <property type="entry name" value="Ycf2_N"/>
</dbReference>
<evidence type="ECO:0000256" key="2">
    <source>
        <dbReference type="ARBA" id="ARBA00004474"/>
    </source>
</evidence>
<dbReference type="PANTHER" id="PTHR33078">
    <property type="entry name" value="PROTEIN YCF2-RELATED"/>
    <property type="match status" value="1"/>
</dbReference>
<keyword evidence="6" id="KW-0067">ATP-binding</keyword>
<evidence type="ECO:0000313" key="8">
    <source>
        <dbReference type="EMBL" id="GFQ08490.1"/>
    </source>
</evidence>
<dbReference type="Pfam" id="PF05695">
    <property type="entry name" value="Ycf2"/>
    <property type="match status" value="1"/>
</dbReference>